<sequence>MSGGGVSGFTLITPAAVLTVFLLFTLLVSPAFSAPTTDTGSDDRASQLMAECMAEREVVCSHVCSAEQNPDCLVRLERHCQCEVPCRLTACGGRCVSELGQICQPLA</sequence>
<reference evidence="2 3" key="1">
    <citation type="submission" date="2019-01" db="EMBL/GenBank/DDBJ databases">
        <title>A draft genome assembly of the solar-powered sea slug Elysia chlorotica.</title>
        <authorList>
            <person name="Cai H."/>
            <person name="Li Q."/>
            <person name="Fang X."/>
            <person name="Li J."/>
            <person name="Curtis N.E."/>
            <person name="Altenburger A."/>
            <person name="Shibata T."/>
            <person name="Feng M."/>
            <person name="Maeda T."/>
            <person name="Schwartz J.A."/>
            <person name="Shigenobu S."/>
            <person name="Lundholm N."/>
            <person name="Nishiyama T."/>
            <person name="Yang H."/>
            <person name="Hasebe M."/>
            <person name="Li S."/>
            <person name="Pierce S.K."/>
            <person name="Wang J."/>
        </authorList>
    </citation>
    <scope>NUCLEOTIDE SEQUENCE [LARGE SCALE GENOMIC DNA]</scope>
    <source>
        <strain evidence="2">EC2010</strain>
        <tissue evidence="2">Whole organism of an adult</tissue>
    </source>
</reference>
<dbReference type="EMBL" id="RQTK01000003">
    <property type="protein sequence ID" value="RUS92022.1"/>
    <property type="molecule type" value="Genomic_DNA"/>
</dbReference>
<dbReference type="Proteomes" id="UP000271974">
    <property type="component" value="Unassembled WGS sequence"/>
</dbReference>
<evidence type="ECO:0000256" key="1">
    <source>
        <dbReference type="SAM" id="SignalP"/>
    </source>
</evidence>
<evidence type="ECO:0000313" key="2">
    <source>
        <dbReference type="EMBL" id="RUS92022.1"/>
    </source>
</evidence>
<comment type="caution">
    <text evidence="2">The sequence shown here is derived from an EMBL/GenBank/DDBJ whole genome shotgun (WGS) entry which is preliminary data.</text>
</comment>
<feature type="chain" id="PRO_5018683235" description="TIL domain-containing protein" evidence="1">
    <location>
        <begin position="34"/>
        <end position="107"/>
    </location>
</feature>
<protein>
    <recommendedName>
        <fullName evidence="4">TIL domain-containing protein</fullName>
    </recommendedName>
</protein>
<keyword evidence="3" id="KW-1185">Reference proteome</keyword>
<keyword evidence="1" id="KW-0732">Signal</keyword>
<gene>
    <name evidence="2" type="ORF">EGW08_000235</name>
</gene>
<evidence type="ECO:0000313" key="3">
    <source>
        <dbReference type="Proteomes" id="UP000271974"/>
    </source>
</evidence>
<organism evidence="2 3">
    <name type="scientific">Elysia chlorotica</name>
    <name type="common">Eastern emerald elysia</name>
    <name type="synonym">Sea slug</name>
    <dbReference type="NCBI Taxonomy" id="188477"/>
    <lineage>
        <taxon>Eukaryota</taxon>
        <taxon>Metazoa</taxon>
        <taxon>Spiralia</taxon>
        <taxon>Lophotrochozoa</taxon>
        <taxon>Mollusca</taxon>
        <taxon>Gastropoda</taxon>
        <taxon>Heterobranchia</taxon>
        <taxon>Euthyneura</taxon>
        <taxon>Panpulmonata</taxon>
        <taxon>Sacoglossa</taxon>
        <taxon>Placobranchoidea</taxon>
        <taxon>Plakobranchidae</taxon>
        <taxon>Elysia</taxon>
    </lineage>
</organism>
<name>A0A3S1A2A0_ELYCH</name>
<evidence type="ECO:0008006" key="4">
    <source>
        <dbReference type="Google" id="ProtNLM"/>
    </source>
</evidence>
<dbReference type="AlphaFoldDB" id="A0A3S1A2A0"/>
<feature type="signal peptide" evidence="1">
    <location>
        <begin position="1"/>
        <end position="33"/>
    </location>
</feature>
<proteinExistence type="predicted"/>
<accession>A0A3S1A2A0</accession>